<dbReference type="GO" id="GO:0005524">
    <property type="term" value="F:ATP binding"/>
    <property type="evidence" value="ECO:0007669"/>
    <property type="project" value="UniProtKB-KW"/>
</dbReference>
<dbReference type="GO" id="GO:0006310">
    <property type="term" value="P:DNA recombination"/>
    <property type="evidence" value="ECO:0007669"/>
    <property type="project" value="UniProtKB-KW"/>
</dbReference>
<dbReference type="Pfam" id="PF14214">
    <property type="entry name" value="Helitron_like_N"/>
    <property type="match status" value="1"/>
</dbReference>
<keyword evidence="4" id="KW-0227">DNA damage</keyword>
<protein>
    <recommendedName>
        <fullName evidence="4">ATP-dependent DNA helicase</fullName>
        <ecNumber evidence="4">5.6.2.3</ecNumber>
    </recommendedName>
</protein>
<keyword evidence="3" id="KW-0788">Thiol protease</keyword>
<dbReference type="InterPro" id="IPR005135">
    <property type="entry name" value="Endo/exonuclease/phosphatase"/>
</dbReference>
<dbReference type="Gene3D" id="3.90.70.80">
    <property type="match status" value="2"/>
</dbReference>
<dbReference type="CDD" id="cd22755">
    <property type="entry name" value="OTU_CeDUB-like"/>
    <property type="match status" value="2"/>
</dbReference>
<gene>
    <name evidence="7" type="primary">LOC113070048</name>
</gene>
<dbReference type="KEGG" id="caua:113070048"/>
<dbReference type="OrthoDB" id="416437at2759"/>
<dbReference type="InterPro" id="IPR038765">
    <property type="entry name" value="Papain-like_cys_pep_sf"/>
</dbReference>
<dbReference type="InterPro" id="IPR046700">
    <property type="entry name" value="DUF6570"/>
</dbReference>
<sequence>MEIKMPRKKGFRMRRTQRCIKNVRASTLSDDTLIGCCVVAGIKHVISPVCSWTQTDIDDIYVEGRKLTQNVIMSRQKRDCKQKELCKLIEQHDVFGRKWNVKIGLPVYKDFELLQEETALYEMLQEYLLRDGMCLLNLQSAVIAIIHHNNYFAVVDFGKRNMFGLASDIGTSVVVFNTCLNDLMVHIKNLRKSLDAQWYAVSRISVKTYHQDHACGREFPDSEIDIKGDSTSVRLENSVRGSFHQGNEQFKYRGVQCMAIALVSLAKHTVVSAFSWQTKDLDRVVVLGDKLYTALRDTNKIRHKSKLLAIPDLPKESVIDGESFLFEYGEFVSGDIDVVEGELIENGFYSSLSAGLEKMFAQYDLCLLTLCSSTCAIISHNGQYALIDSHARSGLGMVDGNGRSVVLYFSSVKDLHNHICLLAKALSENEKPFEITGISATITTVKPTQHNASEIKDEKRTKSQTLTESCKDSIKTFEKQKRYDVTEVNSDVEFVSDVKNNNMMFSPICKQVCQALCTHLNVEYEKVNVPILTHVGLLGVPCKNEKIIADGSCFFRAISQAVSGTQKYHRKIRLVVVKHLEKNAEKYQNILRREYSSVSEYINKSRMRYVNSWATEVEIQATADYLGIDIFTFYDGRWLKYRCNDKFLSKQSIYLENCNGNHYETVVCVNKPELQSCYGYCKISASLIEGCDIRANSKNVKNVTEQQHHSMLKTMHNDTSCEERMVRDREVKVVENEAEMTFTYRPLSMEVAQTLCKKNNLNFERENIQGPTVYGSLGAVCKTDKVVKDNNSFFRAIAQVISGCEKNHRKIRLAVVKYMKNHSEEHMKLIDKEFASFSEYISKSQMQYVGYCASEIEFQGTANTLGVDLYICNGGKWVKYSCMSTVVENDGIYLKHCENNHFEPVICVQHVDKNICFNLCKVGKLPEIKYMCRKNSKRETEVTANTSFSKSNYCFSKYYKSKLTLQKNIKYQENLLYKEKKKVLSKTKYHVDMLYQDEKKYAFNRKYQNDELYKEMKKERSKIKYRDNLLHKKKVKDMSKMKYRDNLSHKKKVKGMSKMKYRDNLSHKKRVKEMSKRKYRLNHLHRQKVKAISRRKYRENPEHKKRVKAGMKLKRQRINIKAEQFDFVMQRFLDLVKDGPDFVCCVCQRLLFRHQVLNCNRDYYNRKTLTLIFDKCVTEEYLHKCDETCVMPCQWLDTPRSKLWICYTCHYKINKGEIPPECASNNLKVLPIPPELSCLNNIEQHLIALHIPFMKMLALPKGGQNGVHGPVTCVPANIVQTSNLLPLASMEGSLLPVKLKRKLTYKGHYKYQFVDTMHIRKALKCLKQINVHYKDVDFNEVWLNEFCREQDNDILEKERDGHAETGEASVDVGEDELLHDRQQHCMFQDTCLMPVDIGQEALDQYFDDIMNLAPAEGNNPVKLLSDFANEAKCFPVLFPQGCNTYHEYRKNRLTLSRYFNNRILHADGRFAQNVEYIFFAQYMSEIEQVVSNVSIALRKGKSGSVSQKVNDNVLKNEESLKKLLEFDDGFRFLKPIRGTPAFWQTAQRDLLACVRQLGIPTWFCSFSSADMRWNNLLFSILKQEGRTQTVEELQWADRCELLRRNPVTAARMFDFRWHCFLREVLMSSSHPIGKIKDYFYRVEFQQRGSPHVHCLFWIENAPVIDKNTDEEVIEFIDKYVTCELPSQDDSLLDIVTSVQKHSKRHSKTCKKKKTVCRFNFPRPVSTQTFICRGKNDTTKPCKCQVDIIDNVTKECACLDQGLTGFKMNREKAGEILSAMKKALSDENCIYNSVEHLFRHLGINQSMFELAYKSFTRNTQVVLKRQVNEVWVNQYSKPLLKCWNANLDIQYVVDAYACVVYIISYISKSEREIGLLLSNTQREARKEGNVSAKEALKNLGSVYLHNRDVCAQESVYRLTNMHLKECSRKVVFVPTGDNVIKMSLPLNVLRQKATSNNLSTENMWMTSIVDRYKNRPNDLTDLCLATFASEYRILSKNEKSQNPLRLNNGYGFITKRTRTKPGVVRYVRFSEEKNPEQFYQSILQLFLPYQADMQLKPPNCETFEQFYKNGHVTFNDGSRHSVKSVVDLNRRNFEMEADELDNIQQAIDSNGAIEDGWCDLCPEQELERLICADEMKENNQQVEEQERNIPDLTASNEKVAHLEKKNNIMCRSDGLTLIRSLNDTQLSIFYQIRQWCLDKIMGKNPSPLHIFITGGAGTGKSHLIKAIQYEAMRLLSTVCRDPDNTCVLLAAPTGIAAYNLNSRTLHNTLSIGKDVRLPYIPLGEEKLNCLRAKYIDLQIFIIDEISMVDHNLFAYIHGRLRQIKQTGDFSPFGNVSIIAVGDFFQLPPVKGKPLYVDDVLGINLWSKLFSVVELKTIVRQKDNQFAELLNRLRIRSKLTPILNSDIDLLKKCETGEVSSALHIFPTNRQVNEHNVQELIKICPEYVEINAQDFVHNNKTGKLELKSGQHAKTYNTSLDETLLLGKGARVMLCKNVDVMDGLVNGVCGTVTHIVFHNNEHKFPQTIYVKFDDNQVGAQRRKCCAYASAVEMGSTGIKPEEEKVNNKGGLRRQFPLKLAWACTVHKVQGITVDKAVVSLKKIFSPGQAYVALSRVRSLSGLIIQDFEEKAIYCKDSISNATQSMPRFFVRNISDYKVNTQTFNVFLMNVQNLTHHLADLVLHTDRLQPNCIAVTETWLPADISLETIHIDGYSFHSQSRSLSYSTSNPTLTELQAQQHGGVGMYSSNSLAYNVVQVPNVNIECLVCNYTEHNILIAVIYRPPSYPISLFKKNLDKLFNFLEPLSNTIAVIGDFNDNILNSSTICKFITNRGFVQHVTQTTTEKGTLIDHVYVKTTHYTINSTVIPTYFSDHEGIFCSFTCNTINTNKEAFCQL</sequence>
<dbReference type="Gene3D" id="3.60.10.10">
    <property type="entry name" value="Endonuclease/exonuclease/phosphatase"/>
    <property type="match status" value="1"/>
</dbReference>
<dbReference type="InterPro" id="IPR003323">
    <property type="entry name" value="OTU_dom"/>
</dbReference>
<accession>A0A6P6MSH7</accession>
<dbReference type="Gene3D" id="3.90.70.120">
    <property type="match status" value="2"/>
</dbReference>
<dbReference type="InterPro" id="IPR036691">
    <property type="entry name" value="Endo/exonu/phosph_ase_sf"/>
</dbReference>
<keyword evidence="2" id="KW-0833">Ubl conjugation pathway</keyword>
<evidence type="ECO:0000259" key="5">
    <source>
        <dbReference type="PROSITE" id="PS50802"/>
    </source>
</evidence>
<dbReference type="SUPFAM" id="SSF56219">
    <property type="entry name" value="DNase I-like"/>
    <property type="match status" value="1"/>
</dbReference>
<dbReference type="GO" id="GO:0006508">
    <property type="term" value="P:proteolysis"/>
    <property type="evidence" value="ECO:0007669"/>
    <property type="project" value="UniProtKB-KW"/>
</dbReference>
<comment type="cofactor">
    <cofactor evidence="4">
        <name>Mg(2+)</name>
        <dbReference type="ChEBI" id="CHEBI:18420"/>
    </cofactor>
</comment>
<proteinExistence type="inferred from homology"/>
<dbReference type="EC" id="5.6.2.3" evidence="4"/>
<keyword evidence="1" id="KW-0645">Protease</keyword>
<evidence type="ECO:0000313" key="7">
    <source>
        <dbReference type="RefSeq" id="XP_026098996.1"/>
    </source>
</evidence>
<keyword evidence="4" id="KW-0347">Helicase</keyword>
<evidence type="ECO:0000256" key="1">
    <source>
        <dbReference type="ARBA" id="ARBA00022670"/>
    </source>
</evidence>
<dbReference type="SMART" id="SM00382">
    <property type="entry name" value="AAA"/>
    <property type="match status" value="1"/>
</dbReference>
<dbReference type="InterPro" id="IPR025476">
    <property type="entry name" value="Helitron_helicase-like"/>
</dbReference>
<dbReference type="CDD" id="cd18809">
    <property type="entry name" value="SF1_C_RecD"/>
    <property type="match status" value="1"/>
</dbReference>
<dbReference type="InterPro" id="IPR051055">
    <property type="entry name" value="PIF1_helicase"/>
</dbReference>
<dbReference type="PANTHER" id="PTHR47642:SF3">
    <property type="entry name" value="ATP-DEPENDENT DNA HELICASE"/>
    <property type="match status" value="1"/>
</dbReference>
<dbReference type="RefSeq" id="XP_026098996.1">
    <property type="nucleotide sequence ID" value="XM_026243211.1"/>
</dbReference>
<dbReference type="Pfam" id="PF02338">
    <property type="entry name" value="OTU"/>
    <property type="match status" value="1"/>
</dbReference>
<dbReference type="Proteomes" id="UP000515129">
    <property type="component" value="Unplaced"/>
</dbReference>
<dbReference type="InterPro" id="IPR003593">
    <property type="entry name" value="AAA+_ATPase"/>
</dbReference>
<name>A0A6P6MSH7_CARAU</name>
<dbReference type="GeneID" id="113070048"/>
<reference evidence="7" key="1">
    <citation type="submission" date="2025-08" db="UniProtKB">
        <authorList>
            <consortium name="RefSeq"/>
        </authorList>
    </citation>
    <scope>IDENTIFICATION</scope>
    <source>
        <strain evidence="7">Wakin</strain>
        <tissue evidence="7">Muscle</tissue>
    </source>
</reference>
<feature type="domain" description="OTU" evidence="5">
    <location>
        <begin position="542"/>
        <end position="669"/>
    </location>
</feature>
<comment type="catalytic activity">
    <reaction evidence="4">
        <text>ATP + H2O = ADP + phosphate + H(+)</text>
        <dbReference type="Rhea" id="RHEA:13065"/>
        <dbReference type="ChEBI" id="CHEBI:15377"/>
        <dbReference type="ChEBI" id="CHEBI:15378"/>
        <dbReference type="ChEBI" id="CHEBI:30616"/>
        <dbReference type="ChEBI" id="CHEBI:43474"/>
        <dbReference type="ChEBI" id="CHEBI:456216"/>
        <dbReference type="EC" id="5.6.2.3"/>
    </reaction>
</comment>
<dbReference type="InterPro" id="IPR027417">
    <property type="entry name" value="P-loop_NTPase"/>
</dbReference>
<keyword evidence="6" id="KW-1185">Reference proteome</keyword>
<organism evidence="6 7">
    <name type="scientific">Carassius auratus</name>
    <name type="common">Goldfish</name>
    <dbReference type="NCBI Taxonomy" id="7957"/>
    <lineage>
        <taxon>Eukaryota</taxon>
        <taxon>Metazoa</taxon>
        <taxon>Chordata</taxon>
        <taxon>Craniata</taxon>
        <taxon>Vertebrata</taxon>
        <taxon>Euteleostomi</taxon>
        <taxon>Actinopterygii</taxon>
        <taxon>Neopterygii</taxon>
        <taxon>Teleostei</taxon>
        <taxon>Ostariophysi</taxon>
        <taxon>Cypriniformes</taxon>
        <taxon>Cyprinidae</taxon>
        <taxon>Cyprininae</taxon>
        <taxon>Carassius</taxon>
    </lineage>
</organism>
<dbReference type="SUPFAM" id="SSF54001">
    <property type="entry name" value="Cysteine proteinases"/>
    <property type="match status" value="1"/>
</dbReference>
<dbReference type="GO" id="GO:0043139">
    <property type="term" value="F:5'-3' DNA helicase activity"/>
    <property type="evidence" value="ECO:0007669"/>
    <property type="project" value="UniProtKB-EC"/>
</dbReference>
<dbReference type="Pfam" id="PF03372">
    <property type="entry name" value="Exo_endo_phos"/>
    <property type="match status" value="1"/>
</dbReference>
<evidence type="ECO:0000313" key="6">
    <source>
        <dbReference type="Proteomes" id="UP000515129"/>
    </source>
</evidence>
<dbReference type="PROSITE" id="PS50802">
    <property type="entry name" value="OTU"/>
    <property type="match status" value="2"/>
</dbReference>
<dbReference type="GO" id="GO:0006281">
    <property type="term" value="P:DNA repair"/>
    <property type="evidence" value="ECO:0007669"/>
    <property type="project" value="UniProtKB-KW"/>
</dbReference>
<evidence type="ECO:0000256" key="2">
    <source>
        <dbReference type="ARBA" id="ARBA00022786"/>
    </source>
</evidence>
<dbReference type="Gene3D" id="3.40.50.300">
    <property type="entry name" value="P-loop containing nucleotide triphosphate hydrolases"/>
    <property type="match status" value="1"/>
</dbReference>
<keyword evidence="4" id="KW-0547">Nucleotide-binding</keyword>
<keyword evidence="4" id="KW-0234">DNA repair</keyword>
<dbReference type="Pfam" id="PF05970">
    <property type="entry name" value="PIF1"/>
    <property type="match status" value="1"/>
</dbReference>
<dbReference type="GO" id="GO:0008234">
    <property type="term" value="F:cysteine-type peptidase activity"/>
    <property type="evidence" value="ECO:0007669"/>
    <property type="project" value="UniProtKB-KW"/>
</dbReference>
<feature type="domain" description="OTU" evidence="5">
    <location>
        <begin position="781"/>
        <end position="908"/>
    </location>
</feature>
<comment type="similarity">
    <text evidence="4">Belongs to the helicase family.</text>
</comment>
<dbReference type="PANTHER" id="PTHR47642">
    <property type="entry name" value="ATP-DEPENDENT DNA HELICASE"/>
    <property type="match status" value="1"/>
</dbReference>
<keyword evidence="4" id="KW-0067">ATP-binding</keyword>
<dbReference type="InterPro" id="IPR010285">
    <property type="entry name" value="DNA_helicase_pif1-like_DEAD"/>
</dbReference>
<dbReference type="Pfam" id="PF20209">
    <property type="entry name" value="DUF6570"/>
    <property type="match status" value="1"/>
</dbReference>
<keyword evidence="4" id="KW-0233">DNA recombination</keyword>
<evidence type="ECO:0000256" key="4">
    <source>
        <dbReference type="RuleBase" id="RU363044"/>
    </source>
</evidence>
<evidence type="ECO:0000256" key="3">
    <source>
        <dbReference type="ARBA" id="ARBA00022807"/>
    </source>
</evidence>
<dbReference type="GO" id="GO:0000723">
    <property type="term" value="P:telomere maintenance"/>
    <property type="evidence" value="ECO:0007669"/>
    <property type="project" value="InterPro"/>
</dbReference>
<keyword evidence="4" id="KW-0378">Hydrolase</keyword>
<dbReference type="SUPFAM" id="SSF52540">
    <property type="entry name" value="P-loop containing nucleoside triphosphate hydrolases"/>
    <property type="match status" value="2"/>
</dbReference>